<protein>
    <recommendedName>
        <fullName evidence="4">Transferase</fullName>
    </recommendedName>
</protein>
<evidence type="ECO:0008006" key="4">
    <source>
        <dbReference type="Google" id="ProtNLM"/>
    </source>
</evidence>
<gene>
    <name evidence="2" type="ORF">LPJ53_005779</name>
</gene>
<dbReference type="EMBL" id="JANBOJ010000395">
    <property type="protein sequence ID" value="KAJ1719465.1"/>
    <property type="molecule type" value="Genomic_DNA"/>
</dbReference>
<dbReference type="PANTHER" id="PTHR31642:SF310">
    <property type="entry name" value="FATTY ALCOHOL:CAFFEOYL-COA ACYLTRANSFERASE"/>
    <property type="match status" value="1"/>
</dbReference>
<dbReference type="AlphaFoldDB" id="A0A9W7XUW4"/>
<dbReference type="PANTHER" id="PTHR31642">
    <property type="entry name" value="TRICHOTHECENE 3-O-ACETYLTRANSFERASE"/>
    <property type="match status" value="1"/>
</dbReference>
<dbReference type="Pfam" id="PF02458">
    <property type="entry name" value="Transferase"/>
    <property type="match status" value="1"/>
</dbReference>
<evidence type="ECO:0000313" key="2">
    <source>
        <dbReference type="EMBL" id="KAJ1719465.1"/>
    </source>
</evidence>
<dbReference type="InterPro" id="IPR023213">
    <property type="entry name" value="CAT-like_dom_sf"/>
</dbReference>
<dbReference type="Proteomes" id="UP001149813">
    <property type="component" value="Unassembled WGS sequence"/>
</dbReference>
<keyword evidence="3" id="KW-1185">Reference proteome</keyword>
<comment type="caution">
    <text evidence="2">The sequence shown here is derived from an EMBL/GenBank/DDBJ whole genome shotgun (WGS) entry which is preliminary data.</text>
</comment>
<accession>A0A9W7XUW4</accession>
<evidence type="ECO:0000313" key="3">
    <source>
        <dbReference type="Proteomes" id="UP001149813"/>
    </source>
</evidence>
<dbReference type="InterPro" id="IPR050317">
    <property type="entry name" value="Plant_Fungal_Acyltransferase"/>
</dbReference>
<sequence length="476" mass="53026">MLTATNLKTLSQVKLHEIELSALDLVEFGIFVDGIHFYKNENENDDEDFMSMDKIARSFCKLVVDHYPIVVGHPTINAAGKGVIKVDPDNLCIPDFEEINIEHPAEAFFETRPNDVEGHSDVVFFNTRKFYESSGIQQLPKASYQRDNSAVIIRILRFKDSSYCAFTFSLSHVIFDGIGVMVFINNWAEYACNLESAESGTYKLANPPLADRQILTDSLKDAEPLDVPFIRHFKENAPPLPIELPPNIAPVLMSSPDIAVSEEQHLIHFSGKALNLMRDEIDPSQTTNTAIAALMTKNVLLANVNVYGTAPQISYVALAYDCRIHSGIPQQFSGNAACAAIAPLPSRQIIDGSYKDLAASIKEHGARIEGGHTKTIINVIENELSLMYQAGVSLCNSPLSSYIGISSVRYMPFYTVDFGYGAPKVLAFDYYTKDGMIRTLPNRQDAGVDLVFNFRDPHFEELCKLEDIKKYADVIY</sequence>
<name>A0A9W7XUW4_9FUNG</name>
<reference evidence="2" key="1">
    <citation type="submission" date="2022-07" db="EMBL/GenBank/DDBJ databases">
        <title>Phylogenomic reconstructions and comparative analyses of Kickxellomycotina fungi.</title>
        <authorList>
            <person name="Reynolds N.K."/>
            <person name="Stajich J.E."/>
            <person name="Barry K."/>
            <person name="Grigoriev I.V."/>
            <person name="Crous P."/>
            <person name="Smith M.E."/>
        </authorList>
    </citation>
    <scope>NUCLEOTIDE SEQUENCE</scope>
    <source>
        <strain evidence="2">NBRC 32514</strain>
    </source>
</reference>
<dbReference type="OrthoDB" id="671439at2759"/>
<proteinExistence type="predicted"/>
<organism evidence="2 3">
    <name type="scientific">Coemansia erecta</name>
    <dbReference type="NCBI Taxonomy" id="147472"/>
    <lineage>
        <taxon>Eukaryota</taxon>
        <taxon>Fungi</taxon>
        <taxon>Fungi incertae sedis</taxon>
        <taxon>Zoopagomycota</taxon>
        <taxon>Kickxellomycotina</taxon>
        <taxon>Kickxellomycetes</taxon>
        <taxon>Kickxellales</taxon>
        <taxon>Kickxellaceae</taxon>
        <taxon>Coemansia</taxon>
    </lineage>
</organism>
<dbReference type="GO" id="GO:0016747">
    <property type="term" value="F:acyltransferase activity, transferring groups other than amino-acyl groups"/>
    <property type="evidence" value="ECO:0007669"/>
    <property type="project" value="TreeGrafter"/>
</dbReference>
<keyword evidence="1" id="KW-0808">Transferase</keyword>
<dbReference type="Gene3D" id="3.30.559.10">
    <property type="entry name" value="Chloramphenicol acetyltransferase-like domain"/>
    <property type="match status" value="2"/>
</dbReference>
<evidence type="ECO:0000256" key="1">
    <source>
        <dbReference type="ARBA" id="ARBA00022679"/>
    </source>
</evidence>